<feature type="region of interest" description="Disordered" evidence="3">
    <location>
        <begin position="1"/>
        <end position="22"/>
    </location>
</feature>
<dbReference type="InterPro" id="IPR034203">
    <property type="entry name" value="RBM45_RRM1"/>
</dbReference>
<organism evidence="5">
    <name type="scientific">Timema californicum</name>
    <name type="common">California timema</name>
    <name type="synonym">Walking stick</name>
    <dbReference type="NCBI Taxonomy" id="61474"/>
    <lineage>
        <taxon>Eukaryota</taxon>
        <taxon>Metazoa</taxon>
        <taxon>Ecdysozoa</taxon>
        <taxon>Arthropoda</taxon>
        <taxon>Hexapoda</taxon>
        <taxon>Insecta</taxon>
        <taxon>Pterygota</taxon>
        <taxon>Neoptera</taxon>
        <taxon>Polyneoptera</taxon>
        <taxon>Phasmatodea</taxon>
        <taxon>Timematodea</taxon>
        <taxon>Timematoidea</taxon>
        <taxon>Timematidae</taxon>
        <taxon>Timema</taxon>
    </lineage>
</organism>
<name>A0A7R9J7P1_TIMCA</name>
<dbReference type="SMART" id="SM00360">
    <property type="entry name" value="RRM"/>
    <property type="match status" value="4"/>
</dbReference>
<feature type="domain" description="RRM" evidence="4">
    <location>
        <begin position="26"/>
        <end position="105"/>
    </location>
</feature>
<dbReference type="PANTHER" id="PTHR48027">
    <property type="entry name" value="HETEROGENEOUS NUCLEAR RIBONUCLEOPROTEIN 87F-RELATED"/>
    <property type="match status" value="1"/>
</dbReference>
<evidence type="ECO:0000256" key="2">
    <source>
        <dbReference type="PROSITE-ProRule" id="PRU00176"/>
    </source>
</evidence>
<dbReference type="CDD" id="cd12366">
    <property type="entry name" value="RRM1_RBM45"/>
    <property type="match status" value="1"/>
</dbReference>
<dbReference type="EMBL" id="OE182196">
    <property type="protein sequence ID" value="CAD7574228.1"/>
    <property type="molecule type" value="Genomic_DNA"/>
</dbReference>
<proteinExistence type="predicted"/>
<evidence type="ECO:0000313" key="5">
    <source>
        <dbReference type="EMBL" id="CAD7574228.1"/>
    </source>
</evidence>
<dbReference type="PROSITE" id="PS50102">
    <property type="entry name" value="RRM"/>
    <property type="match status" value="2"/>
</dbReference>
<dbReference type="Pfam" id="PF00076">
    <property type="entry name" value="RRM_1"/>
    <property type="match status" value="2"/>
</dbReference>
<dbReference type="InterPro" id="IPR035979">
    <property type="entry name" value="RBD_domain_sf"/>
</dbReference>
<dbReference type="InterPro" id="IPR012677">
    <property type="entry name" value="Nucleotide-bd_a/b_plait_sf"/>
</dbReference>
<dbReference type="Gene3D" id="3.30.70.330">
    <property type="match status" value="3"/>
</dbReference>
<evidence type="ECO:0000256" key="3">
    <source>
        <dbReference type="SAM" id="MobiDB-lite"/>
    </source>
</evidence>
<gene>
    <name evidence="5" type="ORF">TCMB3V08_LOCUS6848</name>
</gene>
<keyword evidence="1 2" id="KW-0694">RNA-binding</keyword>
<evidence type="ECO:0000259" key="4">
    <source>
        <dbReference type="PROSITE" id="PS50102"/>
    </source>
</evidence>
<evidence type="ECO:0000256" key="1">
    <source>
        <dbReference type="ARBA" id="ARBA00022884"/>
    </source>
</evidence>
<feature type="compositionally biased region" description="Basic and acidic residues" evidence="3">
    <location>
        <begin position="1"/>
        <end position="21"/>
    </location>
</feature>
<dbReference type="InterPro" id="IPR000504">
    <property type="entry name" value="RRM_dom"/>
</dbReference>
<protein>
    <submittedName>
        <fullName evidence="5">(California timema) hypothetical protein</fullName>
    </submittedName>
</protein>
<dbReference type="AlphaFoldDB" id="A0A7R9J7P1"/>
<feature type="domain" description="RRM" evidence="4">
    <location>
        <begin position="127"/>
        <end position="195"/>
    </location>
</feature>
<sequence length="463" mass="51655">MADRRKSRKDFRDDNNSRSRSDAPNSRLFIVCNKGVTEEDFRKAFEKYGTIDEIWMVKDRTTGEPKGITYIQFSKTSEAALAMEEMNGTCLGDFPRPLKVMIAHNRDEGSKRDPNEEERLLRLFCVVPKTLTDEMLREHFEQFGDIDYVSVVKDRETKESKGFAYVKYHRVSHAAKAFENCDRLYKAVFAEPKRPKPSYDRMDTSFMDNRFTSPPQSNISFDQSFSPFNSKNNYPSGGESTNTLRIIASSDLNQDQLWKLFDLVPGLDYLTLDSKARGKGQAVAVYNSPGAAGYAREKLHGFEYPPGQRLIVKTDQGSLNDSGMALPGGLQTDLATLAETIAQATSLIQAAGLTPNIGGSGGNAQQRDGFDPSYCSIKLPPPQPLAPMEANAEERLFIVCHPGPPPMYALRDVFGRFGNLIDVYMLNGKNCGYAKYANKESAETAIGVCIEGDNYIIMMMMGV</sequence>
<dbReference type="SUPFAM" id="SSF54928">
    <property type="entry name" value="RNA-binding domain, RBD"/>
    <property type="match status" value="3"/>
</dbReference>
<accession>A0A7R9J7P1</accession>
<dbReference type="GO" id="GO:0003723">
    <property type="term" value="F:RNA binding"/>
    <property type="evidence" value="ECO:0007669"/>
    <property type="project" value="UniProtKB-UniRule"/>
</dbReference>
<dbReference type="InterPro" id="IPR052462">
    <property type="entry name" value="SLIRP/GR-RBP-like"/>
</dbReference>
<reference evidence="5" key="1">
    <citation type="submission" date="2020-11" db="EMBL/GenBank/DDBJ databases">
        <authorList>
            <person name="Tran Van P."/>
        </authorList>
    </citation>
    <scope>NUCLEOTIDE SEQUENCE</scope>
</reference>